<accession>A0ABP8UZD7</accession>
<evidence type="ECO:0000259" key="6">
    <source>
        <dbReference type="Pfam" id="PF13360"/>
    </source>
</evidence>
<keyword evidence="8" id="KW-1185">Reference proteome</keyword>
<sequence>MKRNPVANLKALLLVGATMGLSACSMFSKDEETLAPNPLPDIKAEVKVDEVWSRSIGDGQGKTWLKLEPAVDGDTLYVADAEGLVMALRSDNGKVLWRQALETPIGGGVTASDGLVLVGTLDGYVIALKQDDGSEIWRAPVSSEVLGAPATDGRIVVVQTIDDKLTGFSAEDGRRLWQQDTLQPLLTLRGSSSPLVVDGTVFAGFANGEARAYRAGNGSLVWEGRVAVPQGSSELERMVDVDGTPVMTGGALYMVSYQGNVVALDPDSGRIRWAREASSFQGLAEGFGNLYLSDDKSILSAVDQRTGSVIWSQKDLERRQLSGPATWSSYVLVGDFEGYLHVVSQLDGQLLGRKKIDSSGIRAKPVVSGDMIYVYGNGGELSALQIR</sequence>
<evidence type="ECO:0000256" key="5">
    <source>
        <dbReference type="SAM" id="SignalP"/>
    </source>
</evidence>
<keyword evidence="4" id="KW-0564">Palmitate</keyword>
<dbReference type="InterPro" id="IPR002372">
    <property type="entry name" value="PQQ_rpt_dom"/>
</dbReference>
<dbReference type="PROSITE" id="PS51257">
    <property type="entry name" value="PROKAR_LIPOPROTEIN"/>
    <property type="match status" value="1"/>
</dbReference>
<evidence type="ECO:0000256" key="3">
    <source>
        <dbReference type="ARBA" id="ARBA00023237"/>
    </source>
</evidence>
<dbReference type="SMART" id="SM00564">
    <property type="entry name" value="PQQ"/>
    <property type="match status" value="7"/>
</dbReference>
<feature type="domain" description="Pyrrolo-quinoline quinone repeat" evidence="6">
    <location>
        <begin position="82"/>
        <end position="313"/>
    </location>
</feature>
<comment type="subunit">
    <text evidence="4">Part of the Bam complex.</text>
</comment>
<keyword evidence="3 4" id="KW-0998">Cell outer membrane</keyword>
<evidence type="ECO:0000256" key="1">
    <source>
        <dbReference type="ARBA" id="ARBA00022729"/>
    </source>
</evidence>
<organism evidence="7 8">
    <name type="scientific">Kistimonas scapharcae</name>
    <dbReference type="NCBI Taxonomy" id="1036133"/>
    <lineage>
        <taxon>Bacteria</taxon>
        <taxon>Pseudomonadati</taxon>
        <taxon>Pseudomonadota</taxon>
        <taxon>Gammaproteobacteria</taxon>
        <taxon>Oceanospirillales</taxon>
        <taxon>Endozoicomonadaceae</taxon>
        <taxon>Kistimonas</taxon>
    </lineage>
</organism>
<reference evidence="8" key="1">
    <citation type="journal article" date="2019" name="Int. J. Syst. Evol. Microbiol.">
        <title>The Global Catalogue of Microorganisms (GCM) 10K type strain sequencing project: providing services to taxonomists for standard genome sequencing and annotation.</title>
        <authorList>
            <consortium name="The Broad Institute Genomics Platform"/>
            <consortium name="The Broad Institute Genome Sequencing Center for Infectious Disease"/>
            <person name="Wu L."/>
            <person name="Ma J."/>
        </authorList>
    </citation>
    <scope>NUCLEOTIDE SEQUENCE [LARGE SCALE GENOMIC DNA]</scope>
    <source>
        <strain evidence="8">JCM 17805</strain>
    </source>
</reference>
<dbReference type="Proteomes" id="UP001500604">
    <property type="component" value="Unassembled WGS sequence"/>
</dbReference>
<comment type="caution">
    <text evidence="7">The sequence shown here is derived from an EMBL/GenBank/DDBJ whole genome shotgun (WGS) entry which is preliminary data.</text>
</comment>
<dbReference type="Pfam" id="PF13360">
    <property type="entry name" value="PQQ_2"/>
    <property type="match status" value="1"/>
</dbReference>
<evidence type="ECO:0000256" key="2">
    <source>
        <dbReference type="ARBA" id="ARBA00023136"/>
    </source>
</evidence>
<dbReference type="SUPFAM" id="SSF50998">
    <property type="entry name" value="Quinoprotein alcohol dehydrogenase-like"/>
    <property type="match status" value="1"/>
</dbReference>
<dbReference type="HAMAP" id="MF_00923">
    <property type="entry name" value="OM_assembly_BamB"/>
    <property type="match status" value="1"/>
</dbReference>
<protein>
    <recommendedName>
        <fullName evidence="4">Outer membrane protein assembly factor BamB</fullName>
    </recommendedName>
</protein>
<feature type="signal peptide" evidence="5">
    <location>
        <begin position="1"/>
        <end position="23"/>
    </location>
</feature>
<comment type="subcellular location">
    <subcellularLocation>
        <location evidence="4">Cell outer membrane</location>
        <topology evidence="4">Lipid-anchor</topology>
    </subcellularLocation>
</comment>
<comment type="function">
    <text evidence="4">Part of the outer membrane protein assembly complex, which is involved in assembly and insertion of beta-barrel proteins into the outer membrane.</text>
</comment>
<keyword evidence="1 4" id="KW-0732">Signal</keyword>
<evidence type="ECO:0000313" key="8">
    <source>
        <dbReference type="Proteomes" id="UP001500604"/>
    </source>
</evidence>
<keyword evidence="2 4" id="KW-0472">Membrane</keyword>
<dbReference type="InterPro" id="IPR018391">
    <property type="entry name" value="PQQ_b-propeller_rpt"/>
</dbReference>
<dbReference type="RefSeq" id="WP_345194183.1">
    <property type="nucleotide sequence ID" value="NZ_BAABFL010000081.1"/>
</dbReference>
<evidence type="ECO:0000313" key="7">
    <source>
        <dbReference type="EMBL" id="GAA4648524.1"/>
    </source>
</evidence>
<dbReference type="PANTHER" id="PTHR34512">
    <property type="entry name" value="CELL SURFACE PROTEIN"/>
    <property type="match status" value="1"/>
</dbReference>
<name>A0ABP8UZD7_9GAMM</name>
<evidence type="ECO:0000256" key="4">
    <source>
        <dbReference type="HAMAP-Rule" id="MF_00923"/>
    </source>
</evidence>
<dbReference type="EMBL" id="BAABFL010000081">
    <property type="protein sequence ID" value="GAA4648524.1"/>
    <property type="molecule type" value="Genomic_DNA"/>
</dbReference>
<dbReference type="PANTHER" id="PTHR34512:SF30">
    <property type="entry name" value="OUTER MEMBRANE PROTEIN ASSEMBLY FACTOR BAMB"/>
    <property type="match status" value="1"/>
</dbReference>
<proteinExistence type="inferred from homology"/>
<comment type="similarity">
    <text evidence="4">Belongs to the BamB family.</text>
</comment>
<dbReference type="InterPro" id="IPR011047">
    <property type="entry name" value="Quinoprotein_ADH-like_sf"/>
</dbReference>
<dbReference type="InterPro" id="IPR015943">
    <property type="entry name" value="WD40/YVTN_repeat-like_dom_sf"/>
</dbReference>
<dbReference type="Gene3D" id="2.130.10.10">
    <property type="entry name" value="YVTN repeat-like/Quinoprotein amine dehydrogenase"/>
    <property type="match status" value="1"/>
</dbReference>
<keyword evidence="4" id="KW-0449">Lipoprotein</keyword>
<gene>
    <name evidence="4 7" type="primary">bamB</name>
    <name evidence="7" type="ORF">GCM10023116_07930</name>
</gene>
<dbReference type="InterPro" id="IPR017687">
    <property type="entry name" value="BamB"/>
</dbReference>
<feature type="chain" id="PRO_5046185781" description="Outer membrane protein assembly factor BamB" evidence="5">
    <location>
        <begin position="24"/>
        <end position="387"/>
    </location>
</feature>
<dbReference type="NCBIfam" id="TIGR03300">
    <property type="entry name" value="assembly_YfgL"/>
    <property type="match status" value="1"/>
</dbReference>